<dbReference type="EMBL" id="CM041537">
    <property type="protein sequence ID" value="KAI3369935.1"/>
    <property type="molecule type" value="Genomic_DNA"/>
</dbReference>
<organism evidence="1 2">
    <name type="scientific">Scortum barcoo</name>
    <name type="common">barcoo grunter</name>
    <dbReference type="NCBI Taxonomy" id="214431"/>
    <lineage>
        <taxon>Eukaryota</taxon>
        <taxon>Metazoa</taxon>
        <taxon>Chordata</taxon>
        <taxon>Craniata</taxon>
        <taxon>Vertebrata</taxon>
        <taxon>Euteleostomi</taxon>
        <taxon>Actinopterygii</taxon>
        <taxon>Neopterygii</taxon>
        <taxon>Teleostei</taxon>
        <taxon>Neoteleostei</taxon>
        <taxon>Acanthomorphata</taxon>
        <taxon>Eupercaria</taxon>
        <taxon>Centrarchiformes</taxon>
        <taxon>Terapontoidei</taxon>
        <taxon>Terapontidae</taxon>
        <taxon>Scortum</taxon>
    </lineage>
</organism>
<evidence type="ECO:0000313" key="1">
    <source>
        <dbReference type="EMBL" id="KAI3369935.1"/>
    </source>
</evidence>
<sequence>MAWGLDDPILGPKLWPYRDMECHLTGGEGALSLCGRLRGFLGVARGWRESSLGTTGFHRNSRFTEAQSLGRSFGVEPLLLRIERESAEVARASVLDAPLDASLGRFFPGMSHREQASGKIQDMLERLCLSAGLEMPWSPLEELEEVSGVREVWASLLRLLPSATQSRIS</sequence>
<keyword evidence="2" id="KW-1185">Reference proteome</keyword>
<accession>A0ACB8WPH1</accession>
<comment type="caution">
    <text evidence="1">The sequence shown here is derived from an EMBL/GenBank/DDBJ whole genome shotgun (WGS) entry which is preliminary data.</text>
</comment>
<feature type="non-terminal residue" evidence="1">
    <location>
        <position position="169"/>
    </location>
</feature>
<reference evidence="1" key="1">
    <citation type="submission" date="2022-04" db="EMBL/GenBank/DDBJ databases">
        <title>Jade perch genome.</title>
        <authorList>
            <person name="Chao B."/>
        </authorList>
    </citation>
    <scope>NUCLEOTIDE SEQUENCE</scope>
    <source>
        <strain evidence="1">CB-2022</strain>
    </source>
</reference>
<dbReference type="Proteomes" id="UP000831701">
    <property type="component" value="Chromosome 7"/>
</dbReference>
<evidence type="ECO:0000313" key="2">
    <source>
        <dbReference type="Proteomes" id="UP000831701"/>
    </source>
</evidence>
<proteinExistence type="predicted"/>
<protein>
    <submittedName>
        <fullName evidence="1">Uncharacterized protein</fullName>
    </submittedName>
</protein>
<gene>
    <name evidence="1" type="ORF">L3Q82_024738</name>
</gene>
<name>A0ACB8WPH1_9TELE</name>